<sequence length="458" mass="50582">MTAILWLRRDLRRDDLPALIAAQKAAGSDGVLPVFVLDPVLWEGAGAARQQALADALARVHDDYDGALVVRSGDPAHVVPALVAEVGATSVHVSGESTPYGRRRGTAVQTALGDVPMVATGTPYAISPGRIRTQAGTPYQAFTPFSRAWRALGYPGPAATPSGVRWLRDVPSEPLPEPDVAPEREAAPDRDPTQTWAEFLHDGLADYDSARDRPDLDATSRLSEHLKFGALHPRTLLADIAAHPAADTKGAHRFVDQLIWREFYADVLWHRPHTAWSDFRPIGDLGGDPDHEEQSAAHWQAWCEGRTGYPYVDAGMRQLLARGWMHNRLRMVTASFLVKDLHLRWQHGARFFLQHLRDGDIASNNHGWQWAAGTGTDAAPYVRVFNPVTQGRRFDPDGDYVRRWVPELRHVPGADAHEPWRTADGYADGYAGRIVDHAEQRREALARFHAASGQSNGN</sequence>
<dbReference type="GO" id="GO:0006139">
    <property type="term" value="P:nucleobase-containing compound metabolic process"/>
    <property type="evidence" value="ECO:0007669"/>
    <property type="project" value="UniProtKB-ARBA"/>
</dbReference>
<evidence type="ECO:0000256" key="4">
    <source>
        <dbReference type="PIRSR" id="PIRSR602081-1"/>
    </source>
</evidence>
<feature type="binding site" evidence="4">
    <location>
        <begin position="358"/>
        <end position="360"/>
    </location>
    <ligand>
        <name>FAD</name>
        <dbReference type="ChEBI" id="CHEBI:57692"/>
    </ligand>
</feature>
<keyword evidence="2 4" id="KW-0274">FAD</keyword>
<gene>
    <name evidence="8" type="primary">phr</name>
    <name evidence="8" type="ORF">KILIM_004_01740</name>
</gene>
<dbReference type="STRING" id="1184609.KILIM_004_01740"/>
<dbReference type="InterPro" id="IPR014729">
    <property type="entry name" value="Rossmann-like_a/b/a_fold"/>
</dbReference>
<dbReference type="PROSITE" id="PS00691">
    <property type="entry name" value="DNA_PHOTOLYASES_1_2"/>
    <property type="match status" value="1"/>
</dbReference>
<dbReference type="eggNOG" id="COG0415">
    <property type="taxonomic scope" value="Bacteria"/>
</dbReference>
<protein>
    <submittedName>
        <fullName evidence="8">Deoxyribodipyrimidine photo-lyase</fullName>
    </submittedName>
</protein>
<evidence type="ECO:0000256" key="2">
    <source>
        <dbReference type="ARBA" id="ARBA00022827"/>
    </source>
</evidence>
<evidence type="ECO:0000256" key="6">
    <source>
        <dbReference type="SAM" id="MobiDB-lite"/>
    </source>
</evidence>
<dbReference type="RefSeq" id="WP_006590915.1">
    <property type="nucleotide sequence ID" value="NZ_BAHD01000004.1"/>
</dbReference>
<dbReference type="GO" id="GO:0071949">
    <property type="term" value="F:FAD binding"/>
    <property type="evidence" value="ECO:0007669"/>
    <property type="project" value="TreeGrafter"/>
</dbReference>
<feature type="region of interest" description="Disordered" evidence="6">
    <location>
        <begin position="170"/>
        <end position="192"/>
    </location>
</feature>
<feature type="compositionally biased region" description="Basic and acidic residues" evidence="6">
    <location>
        <begin position="181"/>
        <end position="192"/>
    </location>
</feature>
<name>K6WQK3_9MICO</name>
<feature type="binding site" evidence="4">
    <location>
        <begin position="257"/>
        <end position="264"/>
    </location>
    <ligand>
        <name>FAD</name>
        <dbReference type="ChEBI" id="CHEBI:57692"/>
    </ligand>
</feature>
<dbReference type="GO" id="GO:0003677">
    <property type="term" value="F:DNA binding"/>
    <property type="evidence" value="ECO:0007669"/>
    <property type="project" value="TreeGrafter"/>
</dbReference>
<keyword evidence="8" id="KW-0456">Lyase</keyword>
<feature type="domain" description="Photolyase/cryptochrome alpha/beta" evidence="7">
    <location>
        <begin position="1"/>
        <end position="125"/>
    </location>
</feature>
<evidence type="ECO:0000256" key="5">
    <source>
        <dbReference type="RuleBase" id="RU004182"/>
    </source>
</evidence>
<dbReference type="PRINTS" id="PR00147">
    <property type="entry name" value="DNAPHOTLYASE"/>
</dbReference>
<dbReference type="PANTHER" id="PTHR11455:SF9">
    <property type="entry name" value="CRYPTOCHROME CIRCADIAN CLOCK 5 ISOFORM X1"/>
    <property type="match status" value="1"/>
</dbReference>
<dbReference type="InterPro" id="IPR036134">
    <property type="entry name" value="Crypto/Photolyase_FAD-like_sf"/>
</dbReference>
<dbReference type="GO" id="GO:0003904">
    <property type="term" value="F:deoxyribodipyrimidine photo-lyase activity"/>
    <property type="evidence" value="ECO:0007669"/>
    <property type="project" value="TreeGrafter"/>
</dbReference>
<dbReference type="Gene3D" id="1.10.579.10">
    <property type="entry name" value="DNA Cyclobutane Dipyrimidine Photolyase, subunit A, domain 3"/>
    <property type="match status" value="1"/>
</dbReference>
<dbReference type="Pfam" id="PF00875">
    <property type="entry name" value="DNA_photolyase"/>
    <property type="match status" value="1"/>
</dbReference>
<dbReference type="Pfam" id="PF03441">
    <property type="entry name" value="FAD_binding_7"/>
    <property type="match status" value="1"/>
</dbReference>
<dbReference type="GO" id="GO:0006950">
    <property type="term" value="P:response to stress"/>
    <property type="evidence" value="ECO:0007669"/>
    <property type="project" value="UniProtKB-ARBA"/>
</dbReference>
<comment type="similarity">
    <text evidence="5">Belongs to the DNA photolyase family.</text>
</comment>
<dbReference type="OrthoDB" id="9772484at2"/>
<dbReference type="EMBL" id="BAHD01000004">
    <property type="protein sequence ID" value="GAB94382.1"/>
    <property type="molecule type" value="Genomic_DNA"/>
</dbReference>
<reference evidence="8 9" key="1">
    <citation type="submission" date="2012-08" db="EMBL/GenBank/DDBJ databases">
        <title>Whole genome shotgun sequence of Kineosphaera limosa NBRC 100340.</title>
        <authorList>
            <person name="Yoshida I."/>
            <person name="Isaki S."/>
            <person name="Hosoyama A."/>
            <person name="Tsuchikane K."/>
            <person name="Katsumata H."/>
            <person name="Ando Y."/>
            <person name="Ohji S."/>
            <person name="Hamada M."/>
            <person name="Tamura T."/>
            <person name="Yamazoe A."/>
            <person name="Yamazaki S."/>
            <person name="Fujita N."/>
        </authorList>
    </citation>
    <scope>NUCLEOTIDE SEQUENCE [LARGE SCALE GENOMIC DNA]</scope>
    <source>
        <strain evidence="8 9">NBRC 100340</strain>
    </source>
</reference>
<dbReference type="InterPro" id="IPR018394">
    <property type="entry name" value="DNA_photolyase_1_CS_C"/>
</dbReference>
<feature type="binding site" evidence="4">
    <location>
        <position position="207"/>
    </location>
    <ligand>
        <name>FAD</name>
        <dbReference type="ChEBI" id="CHEBI:57692"/>
    </ligand>
</feature>
<keyword evidence="1 4" id="KW-0285">Flavoprotein</keyword>
<dbReference type="Gene3D" id="3.40.50.620">
    <property type="entry name" value="HUPs"/>
    <property type="match status" value="1"/>
</dbReference>
<feature type="binding site" evidence="4">
    <location>
        <position position="254"/>
    </location>
    <ligand>
        <name>FAD</name>
        <dbReference type="ChEBI" id="CHEBI:57692"/>
    </ligand>
</feature>
<accession>K6WQK3</accession>
<dbReference type="InterPro" id="IPR002081">
    <property type="entry name" value="Cryptochrome/DNA_photolyase_1"/>
</dbReference>
<feature type="binding site" evidence="4">
    <location>
        <begin position="219"/>
        <end position="223"/>
    </location>
    <ligand>
        <name>FAD</name>
        <dbReference type="ChEBI" id="CHEBI:57692"/>
    </ligand>
</feature>
<keyword evidence="9" id="KW-1185">Reference proteome</keyword>
<organism evidence="8 9">
    <name type="scientific">Kineosphaera limosa NBRC 100340</name>
    <dbReference type="NCBI Taxonomy" id="1184609"/>
    <lineage>
        <taxon>Bacteria</taxon>
        <taxon>Bacillati</taxon>
        <taxon>Actinomycetota</taxon>
        <taxon>Actinomycetes</taxon>
        <taxon>Micrococcales</taxon>
        <taxon>Dermatophilaceae</taxon>
        <taxon>Kineosphaera</taxon>
    </lineage>
</organism>
<dbReference type="Proteomes" id="UP000008366">
    <property type="component" value="Unassembled WGS sequence"/>
</dbReference>
<dbReference type="InterPro" id="IPR036155">
    <property type="entry name" value="Crypto/Photolyase_N_sf"/>
</dbReference>
<dbReference type="InterPro" id="IPR005101">
    <property type="entry name" value="Cryptochr/Photolyase_FAD-bd"/>
</dbReference>
<dbReference type="Gene3D" id="1.25.40.80">
    <property type="match status" value="1"/>
</dbReference>
<evidence type="ECO:0000256" key="3">
    <source>
        <dbReference type="ARBA" id="ARBA00022991"/>
    </source>
</evidence>
<dbReference type="SUPFAM" id="SSF52425">
    <property type="entry name" value="Cryptochrome/photolyase, N-terminal domain"/>
    <property type="match status" value="1"/>
</dbReference>
<evidence type="ECO:0000313" key="8">
    <source>
        <dbReference type="EMBL" id="GAB94382.1"/>
    </source>
</evidence>
<evidence type="ECO:0000259" key="7">
    <source>
        <dbReference type="PROSITE" id="PS51645"/>
    </source>
</evidence>
<dbReference type="PROSITE" id="PS51645">
    <property type="entry name" value="PHR_CRY_ALPHA_BETA"/>
    <property type="match status" value="1"/>
</dbReference>
<evidence type="ECO:0000256" key="1">
    <source>
        <dbReference type="ARBA" id="ARBA00022630"/>
    </source>
</evidence>
<comment type="caution">
    <text evidence="8">The sequence shown here is derived from an EMBL/GenBank/DDBJ whole genome shotgun (WGS) entry which is preliminary data.</text>
</comment>
<keyword evidence="3 5" id="KW-0157">Chromophore</keyword>
<dbReference type="SUPFAM" id="SSF48173">
    <property type="entry name" value="Cryptochrome/photolyase FAD-binding domain"/>
    <property type="match status" value="1"/>
</dbReference>
<comment type="cofactor">
    <cofactor evidence="4">
        <name>FAD</name>
        <dbReference type="ChEBI" id="CHEBI:57692"/>
    </cofactor>
    <text evidence="4">Binds 1 FAD per subunit.</text>
</comment>
<dbReference type="AlphaFoldDB" id="K6WQK3"/>
<proteinExistence type="inferred from homology"/>
<dbReference type="InterPro" id="IPR006050">
    <property type="entry name" value="DNA_photolyase_N"/>
</dbReference>
<dbReference type="GO" id="GO:0009416">
    <property type="term" value="P:response to light stimulus"/>
    <property type="evidence" value="ECO:0007669"/>
    <property type="project" value="TreeGrafter"/>
</dbReference>
<dbReference type="PANTHER" id="PTHR11455">
    <property type="entry name" value="CRYPTOCHROME"/>
    <property type="match status" value="1"/>
</dbReference>
<evidence type="ECO:0000313" key="9">
    <source>
        <dbReference type="Proteomes" id="UP000008366"/>
    </source>
</evidence>